<organism evidence="1">
    <name type="scientific">Myoviridae sp. ct5xZ3</name>
    <dbReference type="NCBI Taxonomy" id="2827601"/>
    <lineage>
        <taxon>Viruses</taxon>
        <taxon>Duplodnaviria</taxon>
        <taxon>Heunggongvirae</taxon>
        <taxon>Uroviricota</taxon>
        <taxon>Caudoviricetes</taxon>
    </lineage>
</organism>
<proteinExistence type="predicted"/>
<name>A0A8S5RS21_9CAUD</name>
<accession>A0A8S5RS21</accession>
<protein>
    <submittedName>
        <fullName evidence="1">Uncharacterized protein</fullName>
    </submittedName>
</protein>
<sequence>MVSSPGHNHCCTLYKNYSLYHSRNDPRGGDICQTNKLQKKCTVS</sequence>
<reference evidence="1" key="1">
    <citation type="journal article" date="2021" name="Proc. Natl. Acad. Sci. U.S.A.">
        <title>A Catalog of Tens of Thousands of Viruses from Human Metagenomes Reveals Hidden Associations with Chronic Diseases.</title>
        <authorList>
            <person name="Tisza M.J."/>
            <person name="Buck C.B."/>
        </authorList>
    </citation>
    <scope>NUCLEOTIDE SEQUENCE</scope>
    <source>
        <strain evidence="1">Ct5xZ3</strain>
    </source>
</reference>
<dbReference type="EMBL" id="BK057794">
    <property type="protein sequence ID" value="DAE92163.1"/>
    <property type="molecule type" value="Genomic_DNA"/>
</dbReference>
<evidence type="ECO:0000313" key="1">
    <source>
        <dbReference type="EMBL" id="DAE92163.1"/>
    </source>
</evidence>